<organism evidence="3 5">
    <name type="scientific">Anoxybacteroides rupiense</name>
    <dbReference type="NCBI Taxonomy" id="311460"/>
    <lineage>
        <taxon>Bacteria</taxon>
        <taxon>Bacillati</taxon>
        <taxon>Bacillota</taxon>
        <taxon>Bacilli</taxon>
        <taxon>Bacillales</taxon>
        <taxon>Anoxybacillaceae</taxon>
        <taxon>Anoxybacteroides</taxon>
    </lineage>
</organism>
<protein>
    <submittedName>
        <fullName evidence="3">DUF1294 domain-containing protein</fullName>
    </submittedName>
</protein>
<keyword evidence="1" id="KW-1133">Transmembrane helix</keyword>
<sequence length="83" mass="9634">MEWYMAIVNAVSFLIMGLDKQKARKGKWRIAERTIWLFALAGGAIGAAIGMYGFHHKTRHRLFRYGLPLLAIFDMLIYVILYQ</sequence>
<feature type="transmembrane region" description="Helical" evidence="1">
    <location>
        <begin position="35"/>
        <end position="55"/>
    </location>
</feature>
<dbReference type="InterPro" id="IPR010718">
    <property type="entry name" value="DUF1294"/>
</dbReference>
<accession>A0ABD5ITJ5</accession>
<evidence type="ECO:0000313" key="2">
    <source>
        <dbReference type="EMBL" id="MDE8562902.1"/>
    </source>
</evidence>
<keyword evidence="4" id="KW-1185">Reference proteome</keyword>
<evidence type="ECO:0000313" key="4">
    <source>
        <dbReference type="Proteomes" id="UP001213979"/>
    </source>
</evidence>
<keyword evidence="1" id="KW-0472">Membrane</keyword>
<dbReference type="Pfam" id="PF06961">
    <property type="entry name" value="DUF1294"/>
    <property type="match status" value="1"/>
</dbReference>
<reference evidence="2 4" key="1">
    <citation type="submission" date="2023-01" db="EMBL/GenBank/DDBJ databases">
        <title>Genome-based reclassification of Anoxybacillus geothermalis as a later heterotypic synonym of Anoxybacillus rupiensis.</title>
        <authorList>
            <person name="Inan Bektas K."/>
            <person name="Canakci S."/>
            <person name="Belduz A.A."/>
            <person name="Guler H.H."/>
        </authorList>
    </citation>
    <scope>NUCLEOTIDE SEQUENCE [LARGE SCALE GENOMIC DNA]</scope>
    <source>
        <strain evidence="2 4">DSM 17127</strain>
    </source>
</reference>
<dbReference type="AlphaFoldDB" id="A0ABD5ITJ5"/>
<gene>
    <name evidence="3" type="ORF">P9850_04395</name>
    <name evidence="2" type="ORF">PNH38_03275</name>
</gene>
<dbReference type="EMBL" id="JAQOTG010000001">
    <property type="protein sequence ID" value="MDE8562902.1"/>
    <property type="molecule type" value="Genomic_DNA"/>
</dbReference>
<proteinExistence type="predicted"/>
<feature type="transmembrane region" description="Helical" evidence="1">
    <location>
        <begin position="62"/>
        <end position="81"/>
    </location>
</feature>
<keyword evidence="1" id="KW-0812">Transmembrane</keyword>
<name>A0ABD5ITJ5_9BACL</name>
<reference evidence="3 5" key="2">
    <citation type="submission" date="2023-03" db="EMBL/GenBank/DDBJ databases">
        <title>Bacillus Genome Sequencing.</title>
        <authorList>
            <person name="Dunlap C."/>
        </authorList>
    </citation>
    <scope>NUCLEOTIDE SEQUENCE [LARGE SCALE GENOMIC DNA]</scope>
    <source>
        <strain evidence="3 5">NRS-38</strain>
    </source>
</reference>
<evidence type="ECO:0000313" key="3">
    <source>
        <dbReference type="EMBL" id="MED5051114.1"/>
    </source>
</evidence>
<evidence type="ECO:0000313" key="5">
    <source>
        <dbReference type="Proteomes" id="UP001339962"/>
    </source>
</evidence>
<dbReference type="EMBL" id="JARTLI010000004">
    <property type="protein sequence ID" value="MED5051114.1"/>
    <property type="molecule type" value="Genomic_DNA"/>
</dbReference>
<evidence type="ECO:0000256" key="1">
    <source>
        <dbReference type="SAM" id="Phobius"/>
    </source>
</evidence>
<dbReference type="Proteomes" id="UP001339962">
    <property type="component" value="Unassembled WGS sequence"/>
</dbReference>
<dbReference type="Proteomes" id="UP001213979">
    <property type="component" value="Unassembled WGS sequence"/>
</dbReference>
<comment type="caution">
    <text evidence="3">The sequence shown here is derived from an EMBL/GenBank/DDBJ whole genome shotgun (WGS) entry which is preliminary data.</text>
</comment>